<name>A0A942I1Y9_9HYPH</name>
<keyword evidence="2" id="KW-1185">Reference proteome</keyword>
<protein>
    <submittedName>
        <fullName evidence="1">Uncharacterized protein</fullName>
    </submittedName>
</protein>
<dbReference type="RefSeq" id="WP_188254331.1">
    <property type="nucleotide sequence ID" value="NZ_JABVCF010000004.1"/>
</dbReference>
<accession>A0A942I1Y9</accession>
<organism evidence="1 2">
    <name type="scientific">Pseudaminobacter soli</name>
    <name type="common">ex Zhang et al. 2022</name>
    <dbReference type="NCBI Taxonomy" id="2831468"/>
    <lineage>
        <taxon>Bacteria</taxon>
        <taxon>Pseudomonadati</taxon>
        <taxon>Pseudomonadota</taxon>
        <taxon>Alphaproteobacteria</taxon>
        <taxon>Hyphomicrobiales</taxon>
        <taxon>Phyllobacteriaceae</taxon>
        <taxon>Pseudaminobacter</taxon>
    </lineage>
</organism>
<comment type="caution">
    <text evidence="1">The sequence shown here is derived from an EMBL/GenBank/DDBJ whole genome shotgun (WGS) entry which is preliminary data.</text>
</comment>
<evidence type="ECO:0000313" key="1">
    <source>
        <dbReference type="EMBL" id="MBS3648767.1"/>
    </source>
</evidence>
<evidence type="ECO:0000313" key="2">
    <source>
        <dbReference type="Proteomes" id="UP000680348"/>
    </source>
</evidence>
<gene>
    <name evidence="1" type="ORF">KEU06_09015</name>
</gene>
<reference evidence="1" key="1">
    <citation type="submission" date="2021-04" db="EMBL/GenBank/DDBJ databases">
        <title>Pseudaminobacter soli sp. nov., isolated from paddy soil contaminated by heavy metals.</title>
        <authorList>
            <person name="Zhang K."/>
        </authorList>
    </citation>
    <scope>NUCLEOTIDE SEQUENCE</scope>
    <source>
        <strain evidence="1">19-2017</strain>
    </source>
</reference>
<sequence>MSEQQPLNHFIVVGGNSWGKAEDVDKAFWNWFKHERPKGDTTLRVRQVNKDAYVDGLGTLYAQPNSVALPDVQVTKAFIKKYEDVMLDLEELLIPVNDAVDFDKM</sequence>
<proteinExistence type="predicted"/>
<dbReference type="Proteomes" id="UP000680348">
    <property type="component" value="Unassembled WGS sequence"/>
</dbReference>
<dbReference type="EMBL" id="JAGWCR010000004">
    <property type="protein sequence ID" value="MBS3648767.1"/>
    <property type="molecule type" value="Genomic_DNA"/>
</dbReference>
<dbReference type="AlphaFoldDB" id="A0A942I1Y9"/>